<dbReference type="InterPro" id="IPR052815">
    <property type="entry name" value="PDCD2-like_regulator"/>
</dbReference>
<dbReference type="PANTHER" id="PTHR46421">
    <property type="entry name" value="PROGRAMMED CELL DEATH PROTEIN 2-LIKE"/>
    <property type="match status" value="1"/>
</dbReference>
<proteinExistence type="predicted"/>
<dbReference type="GeneID" id="108569567"/>
<dbReference type="PANTHER" id="PTHR46421:SF1">
    <property type="entry name" value="PROGRAMMED CELL DEATH PROTEIN 2-LIKE"/>
    <property type="match status" value="1"/>
</dbReference>
<feature type="domain" description="Programmed cell death protein 2 C-terminal" evidence="1">
    <location>
        <begin position="313"/>
        <end position="415"/>
    </location>
</feature>
<dbReference type="RefSeq" id="XP_017786647.1">
    <property type="nucleotide sequence ID" value="XM_017931158.1"/>
</dbReference>
<dbReference type="InterPro" id="IPR007320">
    <property type="entry name" value="PDCD2_C"/>
</dbReference>
<organism evidence="2 3">
    <name type="scientific">Nicrophorus vespilloides</name>
    <name type="common">Boreal carrion beetle</name>
    <dbReference type="NCBI Taxonomy" id="110193"/>
    <lineage>
        <taxon>Eukaryota</taxon>
        <taxon>Metazoa</taxon>
        <taxon>Ecdysozoa</taxon>
        <taxon>Arthropoda</taxon>
        <taxon>Hexapoda</taxon>
        <taxon>Insecta</taxon>
        <taxon>Pterygota</taxon>
        <taxon>Neoptera</taxon>
        <taxon>Endopterygota</taxon>
        <taxon>Coleoptera</taxon>
        <taxon>Polyphaga</taxon>
        <taxon>Staphyliniformia</taxon>
        <taxon>Silphidae</taxon>
        <taxon>Nicrophorinae</taxon>
        <taxon>Nicrophorus</taxon>
    </lineage>
</organism>
<evidence type="ECO:0000313" key="3">
    <source>
        <dbReference type="RefSeq" id="XP_017786647.1"/>
    </source>
</evidence>
<keyword evidence="2" id="KW-1185">Reference proteome</keyword>
<gene>
    <name evidence="3" type="primary">LOC108569567</name>
</gene>
<evidence type="ECO:0000313" key="2">
    <source>
        <dbReference type="Proteomes" id="UP000695000"/>
    </source>
</evidence>
<reference evidence="3" key="1">
    <citation type="submission" date="2025-08" db="UniProtKB">
        <authorList>
            <consortium name="RefSeq"/>
        </authorList>
    </citation>
    <scope>IDENTIFICATION</scope>
    <source>
        <tissue evidence="3">Whole Larva</tissue>
    </source>
</reference>
<dbReference type="Proteomes" id="UP000695000">
    <property type="component" value="Unplaced"/>
</dbReference>
<sequence length="418" mass="47387">MAYNNISVQLGYEDELITDKYKSTVNYTTDKFGGKPDFPNDLKVESTQCPLCQLPRLLVIQIYAPLDATYHRTLYVFACLNPNCRNSNESWLCMRVQCTEQIKDIIPSTPTATSTVTATDWCQDADEWDDDNNSNFSEENGNVINENIEQVSDEDEESLSLEDSVQAGFENLYVDERNANNADVQGAVGSLHSPAATAEIEGDESEVVSIDTPTIPQRDLSLFLQEICPLSQEFFRTEKQLNIEFVPYFIRFSDKVGPGSSGYIDRHVKELLQEYQKNNEDFSMKKGGGCADGGGGGEATLEKYEKSAPAHGDKMFYYFLSKIRQNPGQILRYNRESKAPLLIQPIQHIPKVCKHCQAEMTFEMQILPTIIPRLRLNTDPVQVERLEFGNVLVFTCKKSCWSSDTQYRQEEVIFQAQM</sequence>
<dbReference type="Pfam" id="PF04194">
    <property type="entry name" value="PDCD2_C"/>
    <property type="match status" value="1"/>
</dbReference>
<protein>
    <submittedName>
        <fullName evidence="3">Programmed cell death protein 2-like</fullName>
    </submittedName>
</protein>
<name>A0ABM1NIJ7_NICVS</name>
<accession>A0ABM1NIJ7</accession>
<evidence type="ECO:0000259" key="1">
    <source>
        <dbReference type="Pfam" id="PF04194"/>
    </source>
</evidence>